<dbReference type="EMBL" id="JRES01001578">
    <property type="protein sequence ID" value="KNC21814.1"/>
    <property type="molecule type" value="Genomic_DNA"/>
</dbReference>
<dbReference type="Proteomes" id="UP000037069">
    <property type="component" value="Unassembled WGS sequence"/>
</dbReference>
<feature type="region of interest" description="Disordered" evidence="2">
    <location>
        <begin position="586"/>
        <end position="682"/>
    </location>
</feature>
<accession>A0A0L0BRH0</accession>
<feature type="compositionally biased region" description="Acidic residues" evidence="2">
    <location>
        <begin position="375"/>
        <end position="397"/>
    </location>
</feature>
<name>A0A0L0BRH0_LUCCU</name>
<evidence type="ECO:0000313" key="3">
    <source>
        <dbReference type="EMBL" id="KNC21814.1"/>
    </source>
</evidence>
<dbReference type="OrthoDB" id="8930856at2759"/>
<evidence type="ECO:0000256" key="2">
    <source>
        <dbReference type="SAM" id="MobiDB-lite"/>
    </source>
</evidence>
<feature type="coiled-coil region" evidence="1">
    <location>
        <begin position="89"/>
        <end position="225"/>
    </location>
</feature>
<evidence type="ECO:0000313" key="4">
    <source>
        <dbReference type="Proteomes" id="UP000037069"/>
    </source>
</evidence>
<feature type="compositionally biased region" description="Basic residues" evidence="2">
    <location>
        <begin position="404"/>
        <end position="417"/>
    </location>
</feature>
<feature type="compositionally biased region" description="Polar residues" evidence="2">
    <location>
        <begin position="637"/>
        <end position="665"/>
    </location>
</feature>
<organism evidence="3 4">
    <name type="scientific">Lucilia cuprina</name>
    <name type="common">Green bottle fly</name>
    <name type="synonym">Australian sheep blowfly</name>
    <dbReference type="NCBI Taxonomy" id="7375"/>
    <lineage>
        <taxon>Eukaryota</taxon>
        <taxon>Metazoa</taxon>
        <taxon>Ecdysozoa</taxon>
        <taxon>Arthropoda</taxon>
        <taxon>Hexapoda</taxon>
        <taxon>Insecta</taxon>
        <taxon>Pterygota</taxon>
        <taxon>Neoptera</taxon>
        <taxon>Endopterygota</taxon>
        <taxon>Diptera</taxon>
        <taxon>Brachycera</taxon>
        <taxon>Muscomorpha</taxon>
        <taxon>Oestroidea</taxon>
        <taxon>Calliphoridae</taxon>
        <taxon>Luciliinae</taxon>
        <taxon>Lucilia</taxon>
    </lineage>
</organism>
<sequence>MLAGIRKRLARKQLDIKECEDDDKDDLHANAFVPPTNYIKISQGKIQLVHQPPTPASTPSTLLPPPPSSPPPPLNSQYICNGLESPNDKDKLEHRIVELEAALLRLQEKVNNSQCGSPTFEKELRQQLENMSRVIKSKERKQLQTCRDHKALQTRFARQENLLHTLQQENKALLLRVRQYEHCLDDVMRKVVDAIVAEDNLREEVALLKGRVRDLEAQNAALSASPAKGRDEGYCTMSSGQPQPSNGHLEDLPEEPEQWLLPAEPCSTEMEDWSMSQEELAVITLDEDRDLQQQQQHRRQQKLSDHDWIWNSTDLLNSTMVETDSVGDNISQLLQQKIIYSEDEEVACTEFTNDFYKLVNIRSSSARSLYSYIEGDTDDEDDDEDDDDSEDDEDDDGNSSLSPSHKRLRSKVLKSRQKQPSPTPSEAGRAQVTSCSSSETDDFSHCTTHQEITLQTLKENEPISEEAIENEDEQTLDQHSDIEIEEVQLESELQTPPLIIMNHTNHQRHLSEHMTEKECIEQIIKTELSRTPRHKLMKSQSTIEERESNNILRNRQQQNEKLSQVVRSGSVNGNLVTKARYQERIQNSNNSWRRSNGWKRVISPSHSPTVASPKKELKTSDLKSPPKPTPTRIPSCKPTSTTPNNQQQKVSTTTATHFQNSQQSTRKSKIPPPVPVRRSYAS</sequence>
<reference evidence="3 4" key="1">
    <citation type="journal article" date="2015" name="Nat. Commun.">
        <title>Lucilia cuprina genome unlocks parasitic fly biology to underpin future interventions.</title>
        <authorList>
            <person name="Anstead C.A."/>
            <person name="Korhonen P.K."/>
            <person name="Young N.D."/>
            <person name="Hall R.S."/>
            <person name="Jex A.R."/>
            <person name="Murali S.C."/>
            <person name="Hughes D.S."/>
            <person name="Lee S.F."/>
            <person name="Perry T."/>
            <person name="Stroehlein A.J."/>
            <person name="Ansell B.R."/>
            <person name="Breugelmans B."/>
            <person name="Hofmann A."/>
            <person name="Qu J."/>
            <person name="Dugan S."/>
            <person name="Lee S.L."/>
            <person name="Chao H."/>
            <person name="Dinh H."/>
            <person name="Han Y."/>
            <person name="Doddapaneni H.V."/>
            <person name="Worley K.C."/>
            <person name="Muzny D.M."/>
            <person name="Ioannidis P."/>
            <person name="Waterhouse R.M."/>
            <person name="Zdobnov E.M."/>
            <person name="James P.J."/>
            <person name="Bagnall N.H."/>
            <person name="Kotze A.C."/>
            <person name="Gibbs R.A."/>
            <person name="Richards S."/>
            <person name="Batterham P."/>
            <person name="Gasser R.B."/>
        </authorList>
    </citation>
    <scope>NUCLEOTIDE SEQUENCE [LARGE SCALE GENOMIC DNA]</scope>
    <source>
        <strain evidence="3 4">LS</strain>
        <tissue evidence="3">Full body</tissue>
    </source>
</reference>
<feature type="region of interest" description="Disordered" evidence="2">
    <location>
        <begin position="372"/>
        <end position="445"/>
    </location>
</feature>
<feature type="region of interest" description="Disordered" evidence="2">
    <location>
        <begin position="49"/>
        <end position="74"/>
    </location>
</feature>
<dbReference type="STRING" id="7375.A0A0L0BRH0"/>
<feature type="region of interest" description="Disordered" evidence="2">
    <location>
        <begin position="533"/>
        <end position="553"/>
    </location>
</feature>
<dbReference type="OMA" id="CAMMAKL"/>
<protein>
    <recommendedName>
        <fullName evidence="5">Nck-associated protein 5</fullName>
    </recommendedName>
</protein>
<proteinExistence type="predicted"/>
<evidence type="ECO:0008006" key="5">
    <source>
        <dbReference type="Google" id="ProtNLM"/>
    </source>
</evidence>
<keyword evidence="4" id="KW-1185">Reference proteome</keyword>
<keyword evidence="1" id="KW-0175">Coiled coil</keyword>
<evidence type="ECO:0000256" key="1">
    <source>
        <dbReference type="SAM" id="Coils"/>
    </source>
</evidence>
<dbReference type="AlphaFoldDB" id="A0A0L0BRH0"/>
<feature type="compositionally biased region" description="Pro residues" evidence="2">
    <location>
        <begin position="52"/>
        <end position="74"/>
    </location>
</feature>
<comment type="caution">
    <text evidence="3">The sequence shown here is derived from an EMBL/GenBank/DDBJ whole genome shotgun (WGS) entry which is preliminary data.</text>
</comment>
<gene>
    <name evidence="3" type="ORF">FF38_03194</name>
</gene>